<dbReference type="Proteomes" id="UP001138961">
    <property type="component" value="Unassembled WGS sequence"/>
</dbReference>
<evidence type="ECO:0000259" key="4">
    <source>
        <dbReference type="Pfam" id="PF13439"/>
    </source>
</evidence>
<protein>
    <submittedName>
        <fullName evidence="5">Glycosyltransferase family 4 protein</fullName>
    </submittedName>
</protein>
<keyword evidence="1" id="KW-0328">Glycosyltransferase</keyword>
<dbReference type="PANTHER" id="PTHR12526">
    <property type="entry name" value="GLYCOSYLTRANSFERASE"/>
    <property type="match status" value="1"/>
</dbReference>
<dbReference type="Pfam" id="PF00534">
    <property type="entry name" value="Glycos_transf_1"/>
    <property type="match status" value="1"/>
</dbReference>
<dbReference type="InterPro" id="IPR001296">
    <property type="entry name" value="Glyco_trans_1"/>
</dbReference>
<dbReference type="SUPFAM" id="SSF53756">
    <property type="entry name" value="UDP-Glycosyltransferase/glycogen phosphorylase"/>
    <property type="match status" value="1"/>
</dbReference>
<organism evidence="5 6">
    <name type="scientific">Loktanella gaetbuli</name>
    <dbReference type="NCBI Taxonomy" id="2881335"/>
    <lineage>
        <taxon>Bacteria</taxon>
        <taxon>Pseudomonadati</taxon>
        <taxon>Pseudomonadota</taxon>
        <taxon>Alphaproteobacteria</taxon>
        <taxon>Rhodobacterales</taxon>
        <taxon>Roseobacteraceae</taxon>
        <taxon>Loktanella</taxon>
    </lineage>
</organism>
<evidence type="ECO:0000259" key="3">
    <source>
        <dbReference type="Pfam" id="PF00534"/>
    </source>
</evidence>
<sequence length="336" mass="36293">MTNPTVVLHLVDDSTAGGVMRVVDFLVNDGRLQAGARHVTQQIERGKVPSTMLDADVIVSHLTLNWRGLPGLIGLRAANAGTPLIHVEHSYTEGFVNRNVVSRARFMTLMRVAFSLFDRVVAVSHAQAEWFASRQLCDAGRLVTIQSCVDLRDFRAVPDRVGPVRVFGAIGRLEPQKGFDHLISAFRSCPDPDIALHIYGEGGEEDALRALAAGDARIRFKGFAATPAAAYAAVDAVVMPSRWEAYGLVAIEALAAGRPVIAAAIDGLRDHAALGAMLYDETSPKALDRSLTQRHIAAARHLTAGLEDRFVACWDNLLADLLLQSRTDEVAMAQAA</sequence>
<dbReference type="Gene3D" id="3.40.50.2000">
    <property type="entry name" value="Glycogen Phosphorylase B"/>
    <property type="match status" value="2"/>
</dbReference>
<dbReference type="RefSeq" id="WP_226748302.1">
    <property type="nucleotide sequence ID" value="NZ_JAJATZ010000004.1"/>
</dbReference>
<gene>
    <name evidence="5" type="ORF">LGQ03_10140</name>
</gene>
<name>A0ABS8BV39_9RHOB</name>
<reference evidence="5" key="1">
    <citation type="submission" date="2021-10" db="EMBL/GenBank/DDBJ databases">
        <title>Loktanella gaetbuli sp. nov., isolated from a tidal flat.</title>
        <authorList>
            <person name="Park S."/>
            <person name="Yoon J.-H."/>
        </authorList>
    </citation>
    <scope>NUCLEOTIDE SEQUENCE</scope>
    <source>
        <strain evidence="5">TSTF-M6</strain>
    </source>
</reference>
<feature type="domain" description="Glycosyltransferase subfamily 4-like N-terminal" evidence="4">
    <location>
        <begin position="54"/>
        <end position="151"/>
    </location>
</feature>
<accession>A0ABS8BV39</accession>
<proteinExistence type="predicted"/>
<dbReference type="InterPro" id="IPR028098">
    <property type="entry name" value="Glyco_trans_4-like_N"/>
</dbReference>
<dbReference type="Pfam" id="PF13439">
    <property type="entry name" value="Glyco_transf_4"/>
    <property type="match status" value="1"/>
</dbReference>
<evidence type="ECO:0000313" key="5">
    <source>
        <dbReference type="EMBL" id="MCB5199601.1"/>
    </source>
</evidence>
<dbReference type="CDD" id="cd03801">
    <property type="entry name" value="GT4_PimA-like"/>
    <property type="match status" value="1"/>
</dbReference>
<keyword evidence="2" id="KW-0808">Transferase</keyword>
<dbReference type="PANTHER" id="PTHR12526:SF510">
    <property type="entry name" value="D-INOSITOL 3-PHOSPHATE GLYCOSYLTRANSFERASE"/>
    <property type="match status" value="1"/>
</dbReference>
<evidence type="ECO:0000256" key="2">
    <source>
        <dbReference type="ARBA" id="ARBA00022679"/>
    </source>
</evidence>
<evidence type="ECO:0000313" key="6">
    <source>
        <dbReference type="Proteomes" id="UP001138961"/>
    </source>
</evidence>
<comment type="caution">
    <text evidence="5">The sequence shown here is derived from an EMBL/GenBank/DDBJ whole genome shotgun (WGS) entry which is preliminary data.</text>
</comment>
<keyword evidence="6" id="KW-1185">Reference proteome</keyword>
<evidence type="ECO:0000256" key="1">
    <source>
        <dbReference type="ARBA" id="ARBA00022676"/>
    </source>
</evidence>
<feature type="domain" description="Glycosyl transferase family 1" evidence="3">
    <location>
        <begin position="164"/>
        <end position="292"/>
    </location>
</feature>
<dbReference type="EMBL" id="JAJATZ010000004">
    <property type="protein sequence ID" value="MCB5199601.1"/>
    <property type="molecule type" value="Genomic_DNA"/>
</dbReference>